<dbReference type="GO" id="GO:0030976">
    <property type="term" value="F:thiamine pyrophosphate binding"/>
    <property type="evidence" value="ECO:0007669"/>
    <property type="project" value="InterPro"/>
</dbReference>
<dbReference type="Proteomes" id="UP000245876">
    <property type="component" value="Unassembled WGS sequence"/>
</dbReference>
<evidence type="ECO:0000259" key="6">
    <source>
        <dbReference type="Pfam" id="PF02776"/>
    </source>
</evidence>
<comment type="similarity">
    <text evidence="1 3">Belongs to the TPP enzyme family.</text>
</comment>
<evidence type="ECO:0000256" key="2">
    <source>
        <dbReference type="ARBA" id="ARBA00023052"/>
    </source>
</evidence>
<comment type="caution">
    <text evidence="7">The sequence shown here is derived from an EMBL/GenBank/DDBJ whole genome shotgun (WGS) entry which is preliminary data.</text>
</comment>
<dbReference type="InterPro" id="IPR029035">
    <property type="entry name" value="DHS-like_NAD/FAD-binding_dom"/>
</dbReference>
<proteinExistence type="inferred from homology"/>
<keyword evidence="2 3" id="KW-0786">Thiamine pyrophosphate</keyword>
<dbReference type="PROSITE" id="PS00187">
    <property type="entry name" value="TPP_ENZYMES"/>
    <property type="match status" value="1"/>
</dbReference>
<accession>A0A2U2NAF1</accession>
<protein>
    <submittedName>
        <fullName evidence="7">Acetolactate synthase large subunit</fullName>
    </submittedName>
</protein>
<dbReference type="EMBL" id="QFFM01000009">
    <property type="protein sequence ID" value="PWG66050.1"/>
    <property type="molecule type" value="Genomic_DNA"/>
</dbReference>
<sequence>MFAPPSFRREHTVFCRPEPRSAPSALQHASSGHRTSRLLHFPTVNAAIENTNHIRTVADLFVECLVNEGVETMYGIPGEENIPLMEAIERDGRIRFILTRHEQGAGFMAATQGHLTGKPGVCLATLGPGALNLTLPVAQANASTTPLVAICAQGNVSRLYKESHQIIDLVSVFRPLTQWTSMIMEPASVPEMVRKAFSISQRNRPGATCLILPEDVAEMPAPADAHPLPLPNPMSFAPTEDTIARAVSIIRGAKHPIILAGNGVARGHAENRLLALAEQLNVPVATTFEGKGVISDRIPLALGVVGFMRHDYENFAFDEADLIIAVGFSIQQFDPKKINPNDDKTIIHINTFIEDTDAHYSTALNIMGNIDATLSALIAQLKAERVTFGVSHPKIHELLQTEYESYANDDSFPMKPQRIVADTRRAMETDTDIALVDTGALKMWMARLYPTYYSNTCVIDNSLSTMAWTLPGAVAASLENPGRPVLAVMGDGSFMMNVQEIETAVRVGARMVILVWVDEAYGLIKWKMDLHDGSHEYVDFNNPDVVELGMSFGAKGHLIESADQLYPTLRAALRSGSGIDIIACPVDYSENMKLIEKLGEVDFSG</sequence>
<keyword evidence="8" id="KW-1185">Reference proteome</keyword>
<dbReference type="InterPro" id="IPR012000">
    <property type="entry name" value="Thiamin_PyroP_enz_cen_dom"/>
</dbReference>
<dbReference type="InterPro" id="IPR000399">
    <property type="entry name" value="TPP-bd_CS"/>
</dbReference>
<evidence type="ECO:0000259" key="5">
    <source>
        <dbReference type="Pfam" id="PF02775"/>
    </source>
</evidence>
<feature type="domain" description="Thiamine pyrophosphate enzyme central" evidence="4">
    <location>
        <begin position="243"/>
        <end position="377"/>
    </location>
</feature>
<dbReference type="SUPFAM" id="SSF52518">
    <property type="entry name" value="Thiamin diphosphate-binding fold (THDP-binding)"/>
    <property type="match status" value="2"/>
</dbReference>
<dbReference type="Pfam" id="PF00205">
    <property type="entry name" value="TPP_enzyme_M"/>
    <property type="match status" value="1"/>
</dbReference>
<dbReference type="GO" id="GO:0005948">
    <property type="term" value="C:acetolactate synthase complex"/>
    <property type="evidence" value="ECO:0007669"/>
    <property type="project" value="TreeGrafter"/>
</dbReference>
<dbReference type="GO" id="GO:0009097">
    <property type="term" value="P:isoleucine biosynthetic process"/>
    <property type="evidence" value="ECO:0007669"/>
    <property type="project" value="TreeGrafter"/>
</dbReference>
<dbReference type="GO" id="GO:0009099">
    <property type="term" value="P:L-valine biosynthetic process"/>
    <property type="evidence" value="ECO:0007669"/>
    <property type="project" value="TreeGrafter"/>
</dbReference>
<dbReference type="SUPFAM" id="SSF52467">
    <property type="entry name" value="DHS-like NAD/FAD-binding domain"/>
    <property type="match status" value="1"/>
</dbReference>
<dbReference type="InterPro" id="IPR045229">
    <property type="entry name" value="TPP_enz"/>
</dbReference>
<dbReference type="PANTHER" id="PTHR18968:SF129">
    <property type="entry name" value="ACETOLACTATE SYNTHASE"/>
    <property type="match status" value="1"/>
</dbReference>
<dbReference type="Gene3D" id="3.40.50.1220">
    <property type="entry name" value="TPP-binding domain"/>
    <property type="match status" value="1"/>
</dbReference>
<dbReference type="PANTHER" id="PTHR18968">
    <property type="entry name" value="THIAMINE PYROPHOSPHATE ENZYMES"/>
    <property type="match status" value="1"/>
</dbReference>
<dbReference type="InterPro" id="IPR012001">
    <property type="entry name" value="Thiamin_PyroP_enz_TPP-bd_dom"/>
</dbReference>
<evidence type="ECO:0000313" key="7">
    <source>
        <dbReference type="EMBL" id="PWG66050.1"/>
    </source>
</evidence>
<dbReference type="InterPro" id="IPR011766">
    <property type="entry name" value="TPP_enzyme_TPP-bd"/>
</dbReference>
<feature type="domain" description="Thiamine pyrophosphate enzyme TPP-binding" evidence="5">
    <location>
        <begin position="437"/>
        <end position="575"/>
    </location>
</feature>
<evidence type="ECO:0000256" key="1">
    <source>
        <dbReference type="ARBA" id="ARBA00007812"/>
    </source>
</evidence>
<dbReference type="CDD" id="cd07035">
    <property type="entry name" value="TPP_PYR_POX_like"/>
    <property type="match status" value="1"/>
</dbReference>
<name>A0A2U2NAF1_9BIFI</name>
<dbReference type="Pfam" id="PF02775">
    <property type="entry name" value="TPP_enzyme_C"/>
    <property type="match status" value="1"/>
</dbReference>
<evidence type="ECO:0000313" key="8">
    <source>
        <dbReference type="Proteomes" id="UP000245876"/>
    </source>
</evidence>
<gene>
    <name evidence="7" type="ORF">DF196_05190</name>
</gene>
<reference evidence="7 8" key="1">
    <citation type="journal article" date="2018" name="Int. J. Syst. Evol. Microbiol.">
        <title>Bifidobacterium callitrichidarum sp. nov. from the faeces of the emperor tamarin (Saguinus imperator).</title>
        <authorList>
            <person name="Modesto M."/>
            <person name="Michelini S."/>
            <person name="Sansosti M.C."/>
            <person name="De Filippo C."/>
            <person name="Cavalieri D."/>
            <person name="Qvirist L."/>
            <person name="Andlid T."/>
            <person name="Spiezio C."/>
            <person name="Sandri C."/>
            <person name="Pascarelli S."/>
            <person name="Sgorbati B."/>
            <person name="Mattarelli P."/>
        </authorList>
    </citation>
    <scope>NUCLEOTIDE SEQUENCE [LARGE SCALE GENOMIC DNA]</scope>
    <source>
        <strain evidence="7 8">TRI 5</strain>
    </source>
</reference>
<feature type="domain" description="Thiamine pyrophosphate enzyme N-terminal TPP-binding" evidence="6">
    <location>
        <begin position="55"/>
        <end position="170"/>
    </location>
</feature>
<evidence type="ECO:0000256" key="3">
    <source>
        <dbReference type="RuleBase" id="RU362132"/>
    </source>
</evidence>
<dbReference type="Gene3D" id="3.40.50.970">
    <property type="match status" value="2"/>
</dbReference>
<organism evidence="7 8">
    <name type="scientific">Bifidobacterium callitrichidarum</name>
    <dbReference type="NCBI Taxonomy" id="2052941"/>
    <lineage>
        <taxon>Bacteria</taxon>
        <taxon>Bacillati</taxon>
        <taxon>Actinomycetota</taxon>
        <taxon>Actinomycetes</taxon>
        <taxon>Bifidobacteriales</taxon>
        <taxon>Bifidobacteriaceae</taxon>
        <taxon>Bifidobacterium</taxon>
    </lineage>
</organism>
<dbReference type="AlphaFoldDB" id="A0A2U2NAF1"/>
<dbReference type="GO" id="GO:0000287">
    <property type="term" value="F:magnesium ion binding"/>
    <property type="evidence" value="ECO:0007669"/>
    <property type="project" value="InterPro"/>
</dbReference>
<dbReference type="GO" id="GO:0003984">
    <property type="term" value="F:acetolactate synthase activity"/>
    <property type="evidence" value="ECO:0007669"/>
    <property type="project" value="TreeGrafter"/>
</dbReference>
<dbReference type="Pfam" id="PF02776">
    <property type="entry name" value="TPP_enzyme_N"/>
    <property type="match status" value="1"/>
</dbReference>
<dbReference type="InterPro" id="IPR029061">
    <property type="entry name" value="THDP-binding"/>
</dbReference>
<dbReference type="OrthoDB" id="4494979at2"/>
<dbReference type="NCBIfam" id="NF006187">
    <property type="entry name" value="PRK08322.1"/>
    <property type="match status" value="1"/>
</dbReference>
<evidence type="ECO:0000259" key="4">
    <source>
        <dbReference type="Pfam" id="PF00205"/>
    </source>
</evidence>
<dbReference type="FunFam" id="3.40.50.970:FF:000007">
    <property type="entry name" value="Acetolactate synthase"/>
    <property type="match status" value="1"/>
</dbReference>
<dbReference type="GO" id="GO:0050660">
    <property type="term" value="F:flavin adenine dinucleotide binding"/>
    <property type="evidence" value="ECO:0007669"/>
    <property type="project" value="TreeGrafter"/>
</dbReference>